<protein>
    <recommendedName>
        <fullName evidence="3">Chemotaxis protein CheA</fullName>
        <ecNumber evidence="2">2.7.13.3</ecNumber>
    </recommendedName>
</protein>
<evidence type="ECO:0000256" key="5">
    <source>
        <dbReference type="ARBA" id="ARBA00022553"/>
    </source>
</evidence>
<name>A0A3B0WMB2_9ZZZZ</name>
<keyword evidence="8 15" id="KW-0418">Kinase</keyword>
<dbReference type="InterPro" id="IPR008207">
    <property type="entry name" value="Sig_transdc_His_kin_Hpt_dom"/>
</dbReference>
<dbReference type="Gene3D" id="1.20.120.160">
    <property type="entry name" value="HPT domain"/>
    <property type="match status" value="1"/>
</dbReference>
<dbReference type="SUPFAM" id="SSF50341">
    <property type="entry name" value="CheW-like"/>
    <property type="match status" value="1"/>
</dbReference>
<evidence type="ECO:0000256" key="3">
    <source>
        <dbReference type="ARBA" id="ARBA00021495"/>
    </source>
</evidence>
<dbReference type="CDD" id="cd00731">
    <property type="entry name" value="CheA_reg"/>
    <property type="match status" value="1"/>
</dbReference>
<dbReference type="Pfam" id="PF02518">
    <property type="entry name" value="HATPase_c"/>
    <property type="match status" value="1"/>
</dbReference>
<evidence type="ECO:0000259" key="13">
    <source>
        <dbReference type="PROSITE" id="PS50851"/>
    </source>
</evidence>
<keyword evidence="7" id="KW-0547">Nucleotide-binding</keyword>
<organism evidence="15">
    <name type="scientific">hydrothermal vent metagenome</name>
    <dbReference type="NCBI Taxonomy" id="652676"/>
    <lineage>
        <taxon>unclassified sequences</taxon>
        <taxon>metagenomes</taxon>
        <taxon>ecological metagenomes</taxon>
    </lineage>
</organism>
<evidence type="ECO:0000256" key="7">
    <source>
        <dbReference type="ARBA" id="ARBA00022741"/>
    </source>
</evidence>
<dbReference type="FunFam" id="3.30.565.10:FF:000016">
    <property type="entry name" value="Chemotaxis protein CheA, putative"/>
    <property type="match status" value="1"/>
</dbReference>
<dbReference type="InterPro" id="IPR005467">
    <property type="entry name" value="His_kinase_dom"/>
</dbReference>
<dbReference type="PANTHER" id="PTHR43395:SF10">
    <property type="entry name" value="CHEMOTAXIS PROTEIN CHEA"/>
    <property type="match status" value="1"/>
</dbReference>
<dbReference type="SUPFAM" id="SSF47226">
    <property type="entry name" value="Histidine-containing phosphotransfer domain, HPT domain"/>
    <property type="match status" value="1"/>
</dbReference>
<evidence type="ECO:0000259" key="14">
    <source>
        <dbReference type="PROSITE" id="PS50894"/>
    </source>
</evidence>
<dbReference type="Pfam" id="PF01627">
    <property type="entry name" value="Hpt"/>
    <property type="match status" value="1"/>
</dbReference>
<keyword evidence="9" id="KW-0067">ATP-binding</keyword>
<dbReference type="GO" id="GO:0000155">
    <property type="term" value="F:phosphorelay sensor kinase activity"/>
    <property type="evidence" value="ECO:0007669"/>
    <property type="project" value="InterPro"/>
</dbReference>
<keyword evidence="4" id="KW-0145">Chemotaxis</keyword>
<dbReference type="GO" id="GO:0005737">
    <property type="term" value="C:cytoplasm"/>
    <property type="evidence" value="ECO:0007669"/>
    <property type="project" value="InterPro"/>
</dbReference>
<comment type="catalytic activity">
    <reaction evidence="1">
        <text>ATP + protein L-histidine = ADP + protein N-phospho-L-histidine.</text>
        <dbReference type="EC" id="2.7.13.3"/>
    </reaction>
</comment>
<keyword evidence="10" id="KW-0902">Two-component regulatory system</keyword>
<sequence length="718" mass="78722">MSDLDEFKATYFDECSELLIDLEEQFIAIQDGDKSSDRMNAIFRAIHSIKGGAGAFGFSALVGFAHEFETLLDFVRNDKIEFSDDVIKLCIRSNDLVADFVEAARGGNELEEDYGATEKAQFVALCKASSGDSDEDENGEPMEEFDIEFIPVLIDLEEPNLDDTLKEGGSGWLVEFIPFRELYSSANDPLLLLRELAELGEIDVKAIVKDIPHLGEFEPFSIYCTWEIIIKDDSVLEEKISEIFEFVEGDCELKISKWSAPISDVPSKQDTASEDEISDEDMPSFADLAAEIAPKAEPKPEPEKTVAKIKTPNPANSSTKAPAPALQSIRVDLEKVDRVVNMVGELVITQSMLTQQMDDNLRHRYQELVRGLEVLATTTRGLQDSVMAIRAQPVKSVFSRMPRLVRELAGKTGKKIKLDMVGENTEIDKTVIEQLSDPLTHMIRNSADHGIESVEKRIEAGKPETGTIRLSAEQAGGSILIIIEDDGAGINRERVLQLAREKNVVGEDQQLSDDQIDNLIFAPGFSTVEEVSDLSGRGVGMDVVLSNINKIGGSVIVKSVPGRGTRMTLRLPLTLAVLDVMLVRVAGCPYVLPLSSIVETMQCARVEFGQLPTGTKVLQVRGEYVQSIDLASHFDMQTDVEDKDRFVVLCEAEGSNKLAIIVDAIIGQQQVVIKSLEENFQRIEGIAGGTILGDGSVGLIVDVQGLKNSLSNHQTAAA</sequence>
<reference evidence="15" key="1">
    <citation type="submission" date="2018-06" db="EMBL/GenBank/DDBJ databases">
        <authorList>
            <person name="Zhirakovskaya E."/>
        </authorList>
    </citation>
    <scope>NUCLEOTIDE SEQUENCE</scope>
</reference>
<dbReference type="EMBL" id="UOFC01000018">
    <property type="protein sequence ID" value="VAW44714.1"/>
    <property type="molecule type" value="Genomic_DNA"/>
</dbReference>
<dbReference type="CDD" id="cd16916">
    <property type="entry name" value="HATPase_CheA-like"/>
    <property type="match status" value="1"/>
</dbReference>
<dbReference type="SMART" id="SM00387">
    <property type="entry name" value="HATPase_c"/>
    <property type="match status" value="1"/>
</dbReference>
<dbReference type="PROSITE" id="PS50851">
    <property type="entry name" value="CHEW"/>
    <property type="match status" value="1"/>
</dbReference>
<evidence type="ECO:0000256" key="8">
    <source>
        <dbReference type="ARBA" id="ARBA00022777"/>
    </source>
</evidence>
<keyword evidence="6" id="KW-0808">Transferase</keyword>
<dbReference type="GO" id="GO:0005524">
    <property type="term" value="F:ATP binding"/>
    <property type="evidence" value="ECO:0007669"/>
    <property type="project" value="UniProtKB-KW"/>
</dbReference>
<dbReference type="SMART" id="SM00260">
    <property type="entry name" value="CheW"/>
    <property type="match status" value="1"/>
</dbReference>
<evidence type="ECO:0000256" key="2">
    <source>
        <dbReference type="ARBA" id="ARBA00012438"/>
    </source>
</evidence>
<dbReference type="Gene3D" id="3.30.565.10">
    <property type="entry name" value="Histidine kinase-like ATPase, C-terminal domain"/>
    <property type="match status" value="1"/>
</dbReference>
<dbReference type="InterPro" id="IPR051315">
    <property type="entry name" value="Bact_Chemotaxis_CheA"/>
</dbReference>
<dbReference type="SUPFAM" id="SSF47384">
    <property type="entry name" value="Homodimeric domain of signal transducing histidine kinase"/>
    <property type="match status" value="1"/>
</dbReference>
<dbReference type="AlphaFoldDB" id="A0A3B0WMB2"/>
<keyword evidence="5" id="KW-0597">Phosphoprotein</keyword>
<feature type="domain" description="Histidine kinase" evidence="12">
    <location>
        <begin position="364"/>
        <end position="575"/>
    </location>
</feature>
<dbReference type="InterPro" id="IPR036061">
    <property type="entry name" value="CheW-like_dom_sf"/>
</dbReference>
<dbReference type="SMART" id="SM00073">
    <property type="entry name" value="HPT"/>
    <property type="match status" value="1"/>
</dbReference>
<dbReference type="InterPro" id="IPR036097">
    <property type="entry name" value="HisK_dim/P_sf"/>
</dbReference>
<dbReference type="Gene3D" id="2.30.30.40">
    <property type="entry name" value="SH3 Domains"/>
    <property type="match status" value="1"/>
</dbReference>
<dbReference type="PRINTS" id="PR00344">
    <property type="entry name" value="BCTRLSENSOR"/>
</dbReference>
<dbReference type="PROSITE" id="PS50894">
    <property type="entry name" value="HPT"/>
    <property type="match status" value="1"/>
</dbReference>
<dbReference type="Pfam" id="PF02895">
    <property type="entry name" value="H-kinase_dim"/>
    <property type="match status" value="1"/>
</dbReference>
<dbReference type="InterPro" id="IPR002545">
    <property type="entry name" value="CheW-lke_dom"/>
</dbReference>
<dbReference type="GO" id="GO:0006935">
    <property type="term" value="P:chemotaxis"/>
    <property type="evidence" value="ECO:0007669"/>
    <property type="project" value="UniProtKB-KW"/>
</dbReference>
<proteinExistence type="predicted"/>
<dbReference type="InterPro" id="IPR004105">
    <property type="entry name" value="CheA-like_dim"/>
</dbReference>
<dbReference type="Gene3D" id="1.10.287.560">
    <property type="entry name" value="Histidine kinase CheA-like, homodimeric domain"/>
    <property type="match status" value="1"/>
</dbReference>
<evidence type="ECO:0000256" key="6">
    <source>
        <dbReference type="ARBA" id="ARBA00022679"/>
    </source>
</evidence>
<dbReference type="InterPro" id="IPR036890">
    <property type="entry name" value="HATPase_C_sf"/>
</dbReference>
<evidence type="ECO:0000259" key="12">
    <source>
        <dbReference type="PROSITE" id="PS50109"/>
    </source>
</evidence>
<dbReference type="Pfam" id="PF01584">
    <property type="entry name" value="CheW"/>
    <property type="match status" value="1"/>
</dbReference>
<feature type="region of interest" description="Disordered" evidence="11">
    <location>
        <begin position="296"/>
        <end position="323"/>
    </location>
</feature>
<accession>A0A3B0WMB2</accession>
<dbReference type="SMART" id="SM01231">
    <property type="entry name" value="H-kinase_dim"/>
    <property type="match status" value="1"/>
</dbReference>
<dbReference type="InterPro" id="IPR003594">
    <property type="entry name" value="HATPase_dom"/>
</dbReference>
<evidence type="ECO:0000256" key="10">
    <source>
        <dbReference type="ARBA" id="ARBA00023012"/>
    </source>
</evidence>
<dbReference type="InterPro" id="IPR036641">
    <property type="entry name" value="HPT_dom_sf"/>
</dbReference>
<feature type="compositionally biased region" description="Basic and acidic residues" evidence="11">
    <location>
        <begin position="296"/>
        <end position="306"/>
    </location>
</feature>
<dbReference type="SUPFAM" id="SSF55874">
    <property type="entry name" value="ATPase domain of HSP90 chaperone/DNA topoisomerase II/histidine kinase"/>
    <property type="match status" value="1"/>
</dbReference>
<evidence type="ECO:0000256" key="11">
    <source>
        <dbReference type="SAM" id="MobiDB-lite"/>
    </source>
</evidence>
<evidence type="ECO:0000256" key="4">
    <source>
        <dbReference type="ARBA" id="ARBA00022500"/>
    </source>
</evidence>
<dbReference type="FunFam" id="2.30.30.40:FF:000048">
    <property type="entry name" value="Chemotaxis protein CheA, putative"/>
    <property type="match status" value="1"/>
</dbReference>
<gene>
    <name evidence="15" type="ORF">MNBD_GAMMA03-2030</name>
</gene>
<dbReference type="InterPro" id="IPR004358">
    <property type="entry name" value="Sig_transdc_His_kin-like_C"/>
</dbReference>
<evidence type="ECO:0000256" key="1">
    <source>
        <dbReference type="ARBA" id="ARBA00000085"/>
    </source>
</evidence>
<dbReference type="PROSITE" id="PS50109">
    <property type="entry name" value="HIS_KIN"/>
    <property type="match status" value="1"/>
</dbReference>
<dbReference type="PANTHER" id="PTHR43395">
    <property type="entry name" value="SENSOR HISTIDINE KINASE CHEA"/>
    <property type="match status" value="1"/>
</dbReference>
<evidence type="ECO:0000256" key="9">
    <source>
        <dbReference type="ARBA" id="ARBA00022840"/>
    </source>
</evidence>
<dbReference type="EC" id="2.7.13.3" evidence="2"/>
<dbReference type="InterPro" id="IPR037006">
    <property type="entry name" value="CheA-like_homodim_sf"/>
</dbReference>
<evidence type="ECO:0000313" key="15">
    <source>
        <dbReference type="EMBL" id="VAW44714.1"/>
    </source>
</evidence>
<feature type="domain" description="CheW-like" evidence="13">
    <location>
        <begin position="577"/>
        <end position="712"/>
    </location>
</feature>
<dbReference type="CDD" id="cd00088">
    <property type="entry name" value="HPT"/>
    <property type="match status" value="1"/>
</dbReference>
<feature type="domain" description="HPt" evidence="14">
    <location>
        <begin position="1"/>
        <end position="104"/>
    </location>
</feature>